<evidence type="ECO:0000313" key="3">
    <source>
        <dbReference type="Proteomes" id="UP000774000"/>
    </source>
</evidence>
<sequence>MKSYLPVSILASLIFFGTTGIIIGYNFKNKLPWGLIILVGIIRLLAGTGIHGLNIYEALISLAILAVFIDLGISFKIPQNYS</sequence>
<dbReference type="AlphaFoldDB" id="A0A939BMS6"/>
<keyword evidence="1" id="KW-0472">Membrane</keyword>
<evidence type="ECO:0000256" key="1">
    <source>
        <dbReference type="SAM" id="Phobius"/>
    </source>
</evidence>
<feature type="transmembrane region" description="Helical" evidence="1">
    <location>
        <begin position="59"/>
        <end position="77"/>
    </location>
</feature>
<keyword evidence="1" id="KW-0812">Transmembrane</keyword>
<organism evidence="2 3">
    <name type="scientific">Halanaerobacter jeridensis</name>
    <dbReference type="NCBI Taxonomy" id="706427"/>
    <lineage>
        <taxon>Bacteria</taxon>
        <taxon>Bacillati</taxon>
        <taxon>Bacillota</taxon>
        <taxon>Clostridia</taxon>
        <taxon>Halanaerobiales</taxon>
        <taxon>Halobacteroidaceae</taxon>
        <taxon>Halanaerobacter</taxon>
    </lineage>
</organism>
<accession>A0A939BMS6</accession>
<dbReference type="EMBL" id="JAFBDQ010000011">
    <property type="protein sequence ID" value="MBM7557330.1"/>
    <property type="molecule type" value="Genomic_DNA"/>
</dbReference>
<gene>
    <name evidence="2" type="ORF">JOC47_002196</name>
</gene>
<protein>
    <submittedName>
        <fullName evidence="2">F0F1-type ATP synthase assembly protein I</fullName>
    </submittedName>
</protein>
<comment type="caution">
    <text evidence="2">The sequence shown here is derived from an EMBL/GenBank/DDBJ whole genome shotgun (WGS) entry which is preliminary data.</text>
</comment>
<reference evidence="2" key="1">
    <citation type="submission" date="2021-01" db="EMBL/GenBank/DDBJ databases">
        <title>Genomic Encyclopedia of Type Strains, Phase IV (KMG-IV): sequencing the most valuable type-strain genomes for metagenomic binning, comparative biology and taxonomic classification.</title>
        <authorList>
            <person name="Goeker M."/>
        </authorList>
    </citation>
    <scope>NUCLEOTIDE SEQUENCE</scope>
    <source>
        <strain evidence="2">DSM 23230</strain>
    </source>
</reference>
<evidence type="ECO:0000313" key="2">
    <source>
        <dbReference type="EMBL" id="MBM7557330.1"/>
    </source>
</evidence>
<keyword evidence="3" id="KW-1185">Reference proteome</keyword>
<keyword evidence="1" id="KW-1133">Transmembrane helix</keyword>
<name>A0A939BMS6_9FIRM</name>
<proteinExistence type="predicted"/>
<feature type="transmembrane region" description="Helical" evidence="1">
    <location>
        <begin position="34"/>
        <end position="53"/>
    </location>
</feature>
<feature type="transmembrane region" description="Helical" evidence="1">
    <location>
        <begin position="6"/>
        <end position="27"/>
    </location>
</feature>
<dbReference type="Proteomes" id="UP000774000">
    <property type="component" value="Unassembled WGS sequence"/>
</dbReference>